<dbReference type="Pfam" id="PF00561">
    <property type="entry name" value="Abhydrolase_1"/>
    <property type="match status" value="1"/>
</dbReference>
<name>F7PT11_9MOLU</name>
<keyword evidence="1" id="KW-0472">Membrane</keyword>
<organism evidence="3 4">
    <name type="scientific">Haloplasma contractile SSD-17B</name>
    <dbReference type="NCBI Taxonomy" id="1033810"/>
    <lineage>
        <taxon>Bacteria</taxon>
        <taxon>Bacillati</taxon>
        <taxon>Mycoplasmatota</taxon>
        <taxon>Mollicutes</taxon>
        <taxon>Haloplasmatales</taxon>
        <taxon>Haloplasmataceae</taxon>
        <taxon>Haloplasma</taxon>
    </lineage>
</organism>
<dbReference type="Gene3D" id="3.40.50.1820">
    <property type="entry name" value="alpha/beta hydrolase"/>
    <property type="match status" value="1"/>
</dbReference>
<dbReference type="AlphaFoldDB" id="F7PT11"/>
<reference evidence="3 4" key="1">
    <citation type="journal article" date="2011" name="J. Bacteriol.">
        <title>Genome sequence of Haloplasma contractile, an unusual contractile bacterium from a deep-sea anoxic brine lake.</title>
        <authorList>
            <person name="Antunes A."/>
            <person name="Alam I."/>
            <person name="El Dorry H."/>
            <person name="Siam R."/>
            <person name="Robertson A."/>
            <person name="Bajic V.B."/>
            <person name="Stingl U."/>
        </authorList>
    </citation>
    <scope>NUCLEOTIDE SEQUENCE [LARGE SCALE GENOMIC DNA]</scope>
    <source>
        <strain evidence="3 4">SSD-17B</strain>
    </source>
</reference>
<dbReference type="GO" id="GO:0004622">
    <property type="term" value="F:phosphatidylcholine lysophospholipase activity"/>
    <property type="evidence" value="ECO:0007669"/>
    <property type="project" value="UniProtKB-EC"/>
</dbReference>
<keyword evidence="1" id="KW-1133">Transmembrane helix</keyword>
<dbReference type="InterPro" id="IPR029058">
    <property type="entry name" value="AB_hydrolase_fold"/>
</dbReference>
<evidence type="ECO:0000259" key="2">
    <source>
        <dbReference type="Pfam" id="PF00561"/>
    </source>
</evidence>
<dbReference type="STRING" id="1033810.HLPCO_001563"/>
<dbReference type="eggNOG" id="COG1073">
    <property type="taxonomic scope" value="Bacteria"/>
</dbReference>
<dbReference type="InterPro" id="IPR052920">
    <property type="entry name" value="DNA-binding_regulatory"/>
</dbReference>
<gene>
    <name evidence="3" type="ORF">HLPCO_001563</name>
</gene>
<dbReference type="FunCoup" id="F7PT11">
    <property type="interactions" value="26"/>
</dbReference>
<dbReference type="InterPro" id="IPR000073">
    <property type="entry name" value="AB_hydrolase_1"/>
</dbReference>
<dbReference type="EC" id="3.1.1.5" evidence="3"/>
<dbReference type="SUPFAM" id="SSF53474">
    <property type="entry name" value="alpha/beta-Hydrolases"/>
    <property type="match status" value="1"/>
</dbReference>
<reference evidence="3 4" key="2">
    <citation type="journal article" date="2013" name="PLoS ONE">
        <title>INDIGO - INtegrated Data Warehouse of MIcrobial GenOmes with Examples from the Red Sea Extremophiles.</title>
        <authorList>
            <person name="Alam I."/>
            <person name="Antunes A."/>
            <person name="Kamau A.A."/>
            <person name="Ba Alawi W."/>
            <person name="Kalkatawi M."/>
            <person name="Stingl U."/>
            <person name="Bajic V.B."/>
        </authorList>
    </citation>
    <scope>NUCLEOTIDE SEQUENCE [LARGE SCALE GENOMIC DNA]</scope>
    <source>
        <strain evidence="3 4">SSD-17B</strain>
    </source>
</reference>
<proteinExistence type="predicted"/>
<evidence type="ECO:0000313" key="3">
    <source>
        <dbReference type="EMBL" id="ERJ12577.1"/>
    </source>
</evidence>
<dbReference type="EMBL" id="AFNU02000004">
    <property type="protein sequence ID" value="ERJ12577.1"/>
    <property type="molecule type" value="Genomic_DNA"/>
</dbReference>
<keyword evidence="4" id="KW-1185">Reference proteome</keyword>
<dbReference type="PANTHER" id="PTHR43358:SF5">
    <property type="entry name" value="EXPORTED PROTEIN"/>
    <property type="match status" value="1"/>
</dbReference>
<dbReference type="Proteomes" id="UP000005707">
    <property type="component" value="Unassembled WGS sequence"/>
</dbReference>
<protein>
    <submittedName>
        <fullName evidence="3">Lysophospholipase protein</fullName>
        <ecNumber evidence="3">3.1.1.5</ecNumber>
    </submittedName>
</protein>
<feature type="domain" description="AB hydrolase-1" evidence="2">
    <location>
        <begin position="93"/>
        <end position="187"/>
    </location>
</feature>
<dbReference type="InParanoid" id="F7PT11"/>
<accession>F7PT11</accession>
<feature type="transmembrane region" description="Helical" evidence="1">
    <location>
        <begin position="6"/>
        <end position="28"/>
    </location>
</feature>
<evidence type="ECO:0000313" key="4">
    <source>
        <dbReference type="Proteomes" id="UP000005707"/>
    </source>
</evidence>
<comment type="caution">
    <text evidence="3">The sequence shown here is derived from an EMBL/GenBank/DDBJ whole genome shotgun (WGS) entry which is preliminary data.</text>
</comment>
<keyword evidence="1" id="KW-0812">Transmembrane</keyword>
<keyword evidence="3" id="KW-0378">Hydrolase</keyword>
<sequence>MTNAEYYLIIAITLFFIFVLVVGIGYYFNHIIVHPKAIPHKRCQELEIELNNIKYKDLKQFDEGLVKRNIKLKSIYGYDLHGVYIPNNHSKKIIILAHGITVSLYCSLKYLNIFLDNGFGVILYDHRNHGLSGGKNTSFGYYEKFDLKSITDWAYKHIGNHITIGVHGESMGAATVLQYLAIDDRVSFAIEDCGYSNLNDLYEHRLKEDYKIKSRLLIKIADIITKTLYGWNFKQASPDQYIQMITTPVLFIHGENDQYVPTNMGKDLFNLKPGIKKLYIAKNAGHAEAYTNNKKEYQKQIESFLESINII</sequence>
<dbReference type="PANTHER" id="PTHR43358">
    <property type="entry name" value="ALPHA/BETA-HYDROLASE"/>
    <property type="match status" value="1"/>
</dbReference>
<dbReference type="RefSeq" id="WP_008824841.1">
    <property type="nucleotide sequence ID" value="NZ_AFNU02000004.1"/>
</dbReference>
<evidence type="ECO:0000256" key="1">
    <source>
        <dbReference type="SAM" id="Phobius"/>
    </source>
</evidence>
<dbReference type="OrthoDB" id="9798884at2"/>